<evidence type="ECO:0000259" key="2">
    <source>
        <dbReference type="Pfam" id="PF00248"/>
    </source>
</evidence>
<dbReference type="RefSeq" id="WP_180550632.1">
    <property type="nucleotide sequence ID" value="NZ_JACCKX010000001.1"/>
</dbReference>
<dbReference type="CDD" id="cd19081">
    <property type="entry name" value="AKR_AKR9C1"/>
    <property type="match status" value="1"/>
</dbReference>
<organism evidence="3 4">
    <name type="scientific">Ottowia beijingensis</name>
    <dbReference type="NCBI Taxonomy" id="1207057"/>
    <lineage>
        <taxon>Bacteria</taxon>
        <taxon>Pseudomonadati</taxon>
        <taxon>Pseudomonadota</taxon>
        <taxon>Betaproteobacteria</taxon>
        <taxon>Burkholderiales</taxon>
        <taxon>Comamonadaceae</taxon>
        <taxon>Ottowia</taxon>
    </lineage>
</organism>
<dbReference type="InterPro" id="IPR036812">
    <property type="entry name" value="NAD(P)_OxRdtase_dom_sf"/>
</dbReference>
<gene>
    <name evidence="3" type="ORF">H0I39_11950</name>
</gene>
<dbReference type="GO" id="GO:0005829">
    <property type="term" value="C:cytosol"/>
    <property type="evidence" value="ECO:0007669"/>
    <property type="project" value="UniProtKB-ARBA"/>
</dbReference>
<feature type="domain" description="NADP-dependent oxidoreductase" evidence="2">
    <location>
        <begin position="19"/>
        <end position="318"/>
    </location>
</feature>
<protein>
    <submittedName>
        <fullName evidence="3">Aldo/keto reductase</fullName>
    </submittedName>
</protein>
<reference evidence="3 4" key="1">
    <citation type="submission" date="2020-07" db="EMBL/GenBank/DDBJ databases">
        <authorList>
            <person name="Maaloum M."/>
        </authorList>
    </citation>
    <scope>NUCLEOTIDE SEQUENCE [LARGE SCALE GENOMIC DNA]</scope>
    <source>
        <strain evidence="3 4">GCS-AN-3</strain>
    </source>
</reference>
<dbReference type="InterPro" id="IPR050523">
    <property type="entry name" value="AKR_Detox_Biosynth"/>
</dbReference>
<dbReference type="SUPFAM" id="SSF51430">
    <property type="entry name" value="NAD(P)-linked oxidoreductase"/>
    <property type="match status" value="1"/>
</dbReference>
<evidence type="ECO:0000313" key="3">
    <source>
        <dbReference type="EMBL" id="NZA02286.1"/>
    </source>
</evidence>
<dbReference type="PANTHER" id="PTHR43364">
    <property type="entry name" value="NADH-SPECIFIC METHYLGLYOXAL REDUCTASE-RELATED"/>
    <property type="match status" value="1"/>
</dbReference>
<accession>A0A853IP94</accession>
<dbReference type="InterPro" id="IPR023210">
    <property type="entry name" value="NADP_OxRdtase_dom"/>
</dbReference>
<proteinExistence type="predicted"/>
<name>A0A853IP94_9BURK</name>
<dbReference type="AlphaFoldDB" id="A0A853IP94"/>
<dbReference type="Proteomes" id="UP000589716">
    <property type="component" value="Unassembled WGS sequence"/>
</dbReference>
<dbReference type="PANTHER" id="PTHR43364:SF6">
    <property type="entry name" value="OXIDOREDUCTASE-RELATED"/>
    <property type="match status" value="1"/>
</dbReference>
<dbReference type="Pfam" id="PF00248">
    <property type="entry name" value="Aldo_ket_red"/>
    <property type="match status" value="1"/>
</dbReference>
<keyword evidence="4" id="KW-1185">Reference proteome</keyword>
<comment type="caution">
    <text evidence="3">The sequence shown here is derived from an EMBL/GenBank/DDBJ whole genome shotgun (WGS) entry which is preliminary data.</text>
</comment>
<dbReference type="Gene3D" id="3.20.20.100">
    <property type="entry name" value="NADP-dependent oxidoreductase domain"/>
    <property type="match status" value="1"/>
</dbReference>
<evidence type="ECO:0000256" key="1">
    <source>
        <dbReference type="ARBA" id="ARBA00023002"/>
    </source>
</evidence>
<dbReference type="GO" id="GO:0016491">
    <property type="term" value="F:oxidoreductase activity"/>
    <property type="evidence" value="ECO:0007669"/>
    <property type="project" value="UniProtKB-KW"/>
</dbReference>
<keyword evidence="1" id="KW-0560">Oxidoreductase</keyword>
<evidence type="ECO:0000313" key="4">
    <source>
        <dbReference type="Proteomes" id="UP000589716"/>
    </source>
</evidence>
<dbReference type="FunFam" id="3.20.20.100:FF:000004">
    <property type="entry name" value="Oxidoreductase, aldo/keto reductase"/>
    <property type="match status" value="1"/>
</dbReference>
<dbReference type="EMBL" id="JACCKX010000001">
    <property type="protein sequence ID" value="NZA02286.1"/>
    <property type="molecule type" value="Genomic_DNA"/>
</dbReference>
<sequence length="324" mass="34266">MHAPHRPRTIGQTGITLSPLVFGGNVFGWTSDKAASLAMLDRLLDAGLTSIDTADVYSRWVPGNQGGESETILGEWMQSRGARDRIQLITKVGLDMGEAGQGLSAAHIERAVEASLKRLRTDRIDVYFSHRFDDGVPQAETLGAYDRLVRAGKVRAIGASNFTAAQVRAALDVAAAQGLPRYAVLQPEYNLHDRAGFDGPLRDLALAEGLAVICYYSLASGFLTGKYRSAADLAQSPRGAGIGQKYLNPRGLRILAALDAVAARHAAQPGEVALAWLMARPGVTAPIASASNVAQVEGLVRATQLRLSADDVEALDAASAPEAA</sequence>